<dbReference type="Proteomes" id="UP000678393">
    <property type="component" value="Unassembled WGS sequence"/>
</dbReference>
<proteinExistence type="predicted"/>
<gene>
    <name evidence="2" type="ORF">CUNI_LOCUS17557</name>
</gene>
<keyword evidence="3" id="KW-1185">Reference proteome</keyword>
<reference evidence="2" key="1">
    <citation type="submission" date="2021-04" db="EMBL/GenBank/DDBJ databases">
        <authorList>
            <consortium name="Molecular Ecology Group"/>
        </authorList>
    </citation>
    <scope>NUCLEOTIDE SEQUENCE</scope>
</reference>
<dbReference type="EMBL" id="CAJHNH020005013">
    <property type="protein sequence ID" value="CAG5131999.1"/>
    <property type="molecule type" value="Genomic_DNA"/>
</dbReference>
<name>A0A8S3ZR95_9EUPU</name>
<evidence type="ECO:0000313" key="2">
    <source>
        <dbReference type="EMBL" id="CAG5131999.1"/>
    </source>
</evidence>
<sequence length="92" mass="10207">MSSETIDTQLEPENAAADEKEAEAEAEELDDEEVESTRPSVMSLQNVEDQAEDVTLSMSASIKDIYKDMEPPLQSRSVMRITTDAEDAILKN</sequence>
<dbReference type="AlphaFoldDB" id="A0A8S3ZR95"/>
<accession>A0A8S3ZR95</accession>
<feature type="compositionally biased region" description="Acidic residues" evidence="1">
    <location>
        <begin position="20"/>
        <end position="34"/>
    </location>
</feature>
<feature type="non-terminal residue" evidence="2">
    <location>
        <position position="1"/>
    </location>
</feature>
<evidence type="ECO:0000256" key="1">
    <source>
        <dbReference type="SAM" id="MobiDB-lite"/>
    </source>
</evidence>
<evidence type="ECO:0000313" key="3">
    <source>
        <dbReference type="Proteomes" id="UP000678393"/>
    </source>
</evidence>
<feature type="region of interest" description="Disordered" evidence="1">
    <location>
        <begin position="1"/>
        <end position="41"/>
    </location>
</feature>
<organism evidence="2 3">
    <name type="scientific">Candidula unifasciata</name>
    <dbReference type="NCBI Taxonomy" id="100452"/>
    <lineage>
        <taxon>Eukaryota</taxon>
        <taxon>Metazoa</taxon>
        <taxon>Spiralia</taxon>
        <taxon>Lophotrochozoa</taxon>
        <taxon>Mollusca</taxon>
        <taxon>Gastropoda</taxon>
        <taxon>Heterobranchia</taxon>
        <taxon>Euthyneura</taxon>
        <taxon>Panpulmonata</taxon>
        <taxon>Eupulmonata</taxon>
        <taxon>Stylommatophora</taxon>
        <taxon>Helicina</taxon>
        <taxon>Helicoidea</taxon>
        <taxon>Geomitridae</taxon>
        <taxon>Candidula</taxon>
    </lineage>
</organism>
<protein>
    <submittedName>
        <fullName evidence="2">Uncharacterized protein</fullName>
    </submittedName>
</protein>
<comment type="caution">
    <text evidence="2">The sequence shown here is derived from an EMBL/GenBank/DDBJ whole genome shotgun (WGS) entry which is preliminary data.</text>
</comment>